<protein>
    <submittedName>
        <fullName evidence="1">Uncharacterized protein</fullName>
    </submittedName>
</protein>
<dbReference type="Proteomes" id="UP000277537">
    <property type="component" value="Unassembled WGS sequence"/>
</dbReference>
<dbReference type="RefSeq" id="WP_125273127.1">
    <property type="nucleotide sequence ID" value="NZ_RHXE01000001.1"/>
</dbReference>
<organism evidence="1 2">
    <name type="scientific">Acinetobacter johnsonii</name>
    <dbReference type="NCBI Taxonomy" id="40214"/>
    <lineage>
        <taxon>Bacteria</taxon>
        <taxon>Pseudomonadati</taxon>
        <taxon>Pseudomonadota</taxon>
        <taxon>Gammaproteobacteria</taxon>
        <taxon>Moraxellales</taxon>
        <taxon>Moraxellaceae</taxon>
        <taxon>Acinetobacter</taxon>
    </lineage>
</organism>
<dbReference type="EMBL" id="RHXE01000001">
    <property type="protein sequence ID" value="RSE27596.1"/>
    <property type="molecule type" value="Genomic_DNA"/>
</dbReference>
<sequence length="108" mass="11867">MGIKKLVTMTVEVEIEIELSETFNNLTPELIKDINACGYEVSNSDDLYVAAAKLVLNGGQDSAWDVFGLVTPCWNKGRGSVPDESTFFDRRELYVEDYSVAAIVGGVK</sequence>
<evidence type="ECO:0000313" key="1">
    <source>
        <dbReference type="EMBL" id="RSE27596.1"/>
    </source>
</evidence>
<gene>
    <name evidence="1" type="ORF">EGT73_00860</name>
</gene>
<comment type="caution">
    <text evidence="1">The sequence shown here is derived from an EMBL/GenBank/DDBJ whole genome shotgun (WGS) entry which is preliminary data.</text>
</comment>
<evidence type="ECO:0000313" key="2">
    <source>
        <dbReference type="Proteomes" id="UP000277537"/>
    </source>
</evidence>
<dbReference type="AlphaFoldDB" id="A0A3R9GU52"/>
<reference evidence="1 2" key="1">
    <citation type="submission" date="2018-10" db="EMBL/GenBank/DDBJ databases">
        <title>Transmission dynamics of multidrug resistant bacteria on intensive care unit surfaces.</title>
        <authorList>
            <person name="D'Souza A.W."/>
            <person name="Potter R.F."/>
            <person name="Wallace M."/>
            <person name="Shupe A."/>
            <person name="Patel S."/>
            <person name="Sun S."/>
            <person name="Gul D."/>
            <person name="Kwon J.H."/>
            <person name="Andleeb S."/>
            <person name="Burnham C.-A.D."/>
            <person name="Dantas G."/>
        </authorList>
    </citation>
    <scope>NUCLEOTIDE SEQUENCE [LARGE SCALE GENOMIC DNA]</scope>
    <source>
        <strain evidence="1 2">AJ_385</strain>
    </source>
</reference>
<proteinExistence type="predicted"/>
<name>A0A3R9GU52_ACIJO</name>
<accession>A0A3R9GU52</accession>